<keyword evidence="1" id="KW-0732">Signal</keyword>
<keyword evidence="3" id="KW-1185">Reference proteome</keyword>
<protein>
    <recommendedName>
        <fullName evidence="4">Tetratricopeptide repeat protein</fullName>
    </recommendedName>
</protein>
<dbReference type="SUPFAM" id="SSF48452">
    <property type="entry name" value="TPR-like"/>
    <property type="match status" value="3"/>
</dbReference>
<dbReference type="EMBL" id="VOOS01000001">
    <property type="protein sequence ID" value="TXB66940.1"/>
    <property type="molecule type" value="Genomic_DNA"/>
</dbReference>
<sequence length="618" mass="71291">MVKRLIIFSFIILFGVSPMFVYAQNSSDQEIANEYFSNKEYSKAVVYYQKLYNKTPNQVFYTKLLNCFIELEEFKNGEKLVKRQLKNNPFDPSYNADLANLYKVSGKGNEAKQTIDKSIKELIPNQQVINELAMAFMRYQELDAALATYLHGRKLLKGSYPFNFELAQLYNLKGDTKAMLEEYIEVLAYQESYLQSVQNALQTALYPDDDGSKKSMLKTTLLKSIQRYPDKRVFSEMLIWVYIQEENYKGAMIQAKALDKRFKEQGDRLMALAQLSSSNGDYETAINSYQYVIDKGSDSYNYISAKMELVNVYNHKIIKTQNYTQEDLLGLERNYLSTISELGKTAATSKLLTGLAHLQAFYLHQTDKAINLLQESLKIPGLKAHDAAEAKIELADVYLFTGEIWEASLLYSQVEKAYKYDELGERAKFKNARISFYTGDFAWAKAQLNVLKASTSKLISNDAMQLSILITDNIGIDTTEAPLLIYAKADLLAYQNKYQEAIRVLDSLQETFPIHTINDDILFKKFQINYEQKNYEAAVKNLEAIVDDYSYDILADDAIYNLALMFDNILNQKERAKNLYKRLLFDFQDSIYGVDARKRYREMDKTTTEKEDLEFEAN</sequence>
<evidence type="ECO:0000313" key="2">
    <source>
        <dbReference type="EMBL" id="TXB66940.1"/>
    </source>
</evidence>
<evidence type="ECO:0000313" key="3">
    <source>
        <dbReference type="Proteomes" id="UP000321721"/>
    </source>
</evidence>
<dbReference type="SMART" id="SM00028">
    <property type="entry name" value="TPR"/>
    <property type="match status" value="5"/>
</dbReference>
<dbReference type="AlphaFoldDB" id="A0A5C6RZ70"/>
<dbReference type="InterPro" id="IPR011990">
    <property type="entry name" value="TPR-like_helical_dom_sf"/>
</dbReference>
<feature type="chain" id="PRO_5022889973" description="Tetratricopeptide repeat protein" evidence="1">
    <location>
        <begin position="24"/>
        <end position="618"/>
    </location>
</feature>
<dbReference type="InterPro" id="IPR019734">
    <property type="entry name" value="TPR_rpt"/>
</dbReference>
<dbReference type="Gene3D" id="1.25.40.10">
    <property type="entry name" value="Tetratricopeptide repeat domain"/>
    <property type="match status" value="3"/>
</dbReference>
<reference evidence="2 3" key="1">
    <citation type="submission" date="2019-08" db="EMBL/GenBank/DDBJ databases">
        <title>Genome of Vicingus serpentipes NCIMB 15042.</title>
        <authorList>
            <person name="Bowman J.P."/>
        </authorList>
    </citation>
    <scope>NUCLEOTIDE SEQUENCE [LARGE SCALE GENOMIC DNA]</scope>
    <source>
        <strain evidence="2 3">NCIMB 15042</strain>
    </source>
</reference>
<dbReference type="OrthoDB" id="9763354at2"/>
<proteinExistence type="predicted"/>
<dbReference type="RefSeq" id="WP_147098026.1">
    <property type="nucleotide sequence ID" value="NZ_VOOS01000001.1"/>
</dbReference>
<organism evidence="2 3">
    <name type="scientific">Vicingus serpentipes</name>
    <dbReference type="NCBI Taxonomy" id="1926625"/>
    <lineage>
        <taxon>Bacteria</taxon>
        <taxon>Pseudomonadati</taxon>
        <taxon>Bacteroidota</taxon>
        <taxon>Flavobacteriia</taxon>
        <taxon>Flavobacteriales</taxon>
        <taxon>Vicingaceae</taxon>
        <taxon>Vicingus</taxon>
    </lineage>
</organism>
<accession>A0A5C6RZ70</accession>
<feature type="signal peptide" evidence="1">
    <location>
        <begin position="1"/>
        <end position="23"/>
    </location>
</feature>
<evidence type="ECO:0000256" key="1">
    <source>
        <dbReference type="SAM" id="SignalP"/>
    </source>
</evidence>
<evidence type="ECO:0008006" key="4">
    <source>
        <dbReference type="Google" id="ProtNLM"/>
    </source>
</evidence>
<dbReference type="Proteomes" id="UP000321721">
    <property type="component" value="Unassembled WGS sequence"/>
</dbReference>
<gene>
    <name evidence="2" type="ORF">FRY74_01800</name>
</gene>
<name>A0A5C6RZ70_9FLAO</name>
<comment type="caution">
    <text evidence="2">The sequence shown here is derived from an EMBL/GenBank/DDBJ whole genome shotgun (WGS) entry which is preliminary data.</text>
</comment>